<dbReference type="Proteomes" id="UP000324760">
    <property type="component" value="Chromosome"/>
</dbReference>
<name>A0A5P1RB81_9GAMM</name>
<dbReference type="InterPro" id="IPR058791">
    <property type="entry name" value="3HB_CusB"/>
</dbReference>
<dbReference type="PANTHER" id="PTHR30097:SF15">
    <property type="entry name" value="CATION EFFLUX SYSTEM PROTEIN CUSB"/>
    <property type="match status" value="1"/>
</dbReference>
<dbReference type="Pfam" id="PF25975">
    <property type="entry name" value="CzcB_C"/>
    <property type="match status" value="1"/>
</dbReference>
<feature type="region of interest" description="Disordered" evidence="3">
    <location>
        <begin position="491"/>
        <end position="519"/>
    </location>
</feature>
<evidence type="ECO:0000256" key="2">
    <source>
        <dbReference type="ARBA" id="ARBA00022448"/>
    </source>
</evidence>
<dbReference type="Pfam" id="PF11604">
    <property type="entry name" value="CusF_Ec"/>
    <property type="match status" value="1"/>
</dbReference>
<dbReference type="InterPro" id="IPR006143">
    <property type="entry name" value="RND_pump_MFP"/>
</dbReference>
<keyword evidence="2" id="KW-0813">Transport</keyword>
<dbReference type="GO" id="GO:0016020">
    <property type="term" value="C:membrane"/>
    <property type="evidence" value="ECO:0007669"/>
    <property type="project" value="InterPro"/>
</dbReference>
<dbReference type="RefSeq" id="WP_138988338.1">
    <property type="nucleotide sequence ID" value="NZ_CP043869.1"/>
</dbReference>
<keyword evidence="10" id="KW-1185">Reference proteome</keyword>
<dbReference type="GO" id="GO:0046914">
    <property type="term" value="F:transition metal ion binding"/>
    <property type="evidence" value="ECO:0007669"/>
    <property type="project" value="TreeGrafter"/>
</dbReference>
<feature type="domain" description="CzcB-like C-terminal circularly permuted SH3-like" evidence="8">
    <location>
        <begin position="331"/>
        <end position="391"/>
    </location>
</feature>
<dbReference type="NCBIfam" id="TIGR01730">
    <property type="entry name" value="RND_mfp"/>
    <property type="match status" value="1"/>
</dbReference>
<evidence type="ECO:0000256" key="3">
    <source>
        <dbReference type="SAM" id="MobiDB-lite"/>
    </source>
</evidence>
<sequence>MSNMMKTLGTLTVGIAVGAAAVWVALPYIGMENGDTSKISGEPEPLYWVAPMDPNYRRDKPGKSPMGMDLIPVFEEANQGSDSGPGTISVAPEMINNLGVRIGEVVKQPLSFKIRTVGYVQYNQDKVTHIHPRVDGWIEKSFVRSKGEQVTKGEPLYEIYSPLLVNAQEELLFALARNDSRLVKAAEARLKALQVSDAFITDLRKNRKAQQYVTFKAPVSGVVDDFNLSEGMYVKPGMTLLSVASLDEMWVEAEVFERQAALLKEGLVVTLESDFQPGVIREGRVDYIYPELDAKTRTLKVRLRFANEDHALKPNMFARVMIENPMEKAVLTVPQEAVIRTGNVNRVVIALGEGRFKSVEVKTGQTDGQLIEVLSGLNEEDRIVTAAQFMLDSESSKTSDFKRMSPEASEPEKPSSVWVEATLISSMPGHRMLTLKHAPIEAWGWPTMTMDFTLDEQVEMPDLPEGSTLHVEIKDKQGQFPITGIHIPDTQGTAMPEMDHSAHQGMNHETMPEMDHSAHQGMNHEAMPEMDHSAHQGMNHEAMPEMDHSAHQGMNHQKQGAGE</sequence>
<dbReference type="GO" id="GO:0030288">
    <property type="term" value="C:outer membrane-bounded periplasmic space"/>
    <property type="evidence" value="ECO:0007669"/>
    <property type="project" value="TreeGrafter"/>
</dbReference>
<dbReference type="Gene3D" id="2.40.50.320">
    <property type="entry name" value="Copper binding periplasmic protein CusF"/>
    <property type="match status" value="1"/>
</dbReference>
<dbReference type="KEGG" id="ncu:F0U83_07375"/>
<reference evidence="9 10" key="1">
    <citation type="journal article" date="2019" name="Biochem. Eng. J.">
        <title>Metabolic engineering of the marine bacteria Neptunomonas concharum for the production of acetoin and meso-2,3-butanediol from acetate.</title>
        <authorList>
            <person name="Li W."/>
            <person name="Pu N."/>
            <person name="Liu C.-X."/>
            <person name="Yuan Q.-P."/>
            <person name="Li Z.-J."/>
        </authorList>
    </citation>
    <scope>NUCLEOTIDE SEQUENCE [LARGE SCALE GENOMIC DNA]</scope>
    <source>
        <strain evidence="9 10">JCM17730</strain>
    </source>
</reference>
<dbReference type="InterPro" id="IPR058792">
    <property type="entry name" value="Beta-barrel_RND_2"/>
</dbReference>
<evidence type="ECO:0000259" key="8">
    <source>
        <dbReference type="Pfam" id="PF25975"/>
    </source>
</evidence>
<dbReference type="GO" id="GO:0060003">
    <property type="term" value="P:copper ion export"/>
    <property type="evidence" value="ECO:0007669"/>
    <property type="project" value="TreeGrafter"/>
</dbReference>
<evidence type="ECO:0000313" key="9">
    <source>
        <dbReference type="EMBL" id="QEQ96542.1"/>
    </source>
</evidence>
<evidence type="ECO:0000259" key="7">
    <source>
        <dbReference type="Pfam" id="PF25954"/>
    </source>
</evidence>
<dbReference type="SUPFAM" id="SSF111369">
    <property type="entry name" value="HlyD-like secretion proteins"/>
    <property type="match status" value="1"/>
</dbReference>
<dbReference type="Pfam" id="PF25954">
    <property type="entry name" value="Beta-barrel_RND_2"/>
    <property type="match status" value="1"/>
</dbReference>
<dbReference type="EMBL" id="CP043869">
    <property type="protein sequence ID" value="QEQ96542.1"/>
    <property type="molecule type" value="Genomic_DNA"/>
</dbReference>
<feature type="compositionally biased region" description="Basic and acidic residues" evidence="3">
    <location>
        <begin position="395"/>
        <end position="413"/>
    </location>
</feature>
<proteinExistence type="inferred from homology"/>
<dbReference type="GO" id="GO:0015679">
    <property type="term" value="P:plasma membrane copper ion transport"/>
    <property type="evidence" value="ECO:0007669"/>
    <property type="project" value="TreeGrafter"/>
</dbReference>
<evidence type="ECO:0000313" key="10">
    <source>
        <dbReference type="Proteomes" id="UP000324760"/>
    </source>
</evidence>
<protein>
    <submittedName>
        <fullName evidence="9">Efflux RND transporter periplasmic adaptor subunit</fullName>
    </submittedName>
</protein>
<evidence type="ECO:0000256" key="1">
    <source>
        <dbReference type="ARBA" id="ARBA00009477"/>
    </source>
</evidence>
<dbReference type="Pfam" id="PF19335">
    <property type="entry name" value="HMBD"/>
    <property type="match status" value="1"/>
</dbReference>
<dbReference type="InterPro" id="IPR051909">
    <property type="entry name" value="MFP_Cation_Efflux"/>
</dbReference>
<dbReference type="Gene3D" id="2.40.420.20">
    <property type="match status" value="1"/>
</dbReference>
<dbReference type="InterPro" id="IPR042230">
    <property type="entry name" value="CusF_sf"/>
</dbReference>
<dbReference type="InterPro" id="IPR058649">
    <property type="entry name" value="CzcB_C"/>
</dbReference>
<dbReference type="Gene3D" id="6.10.140.730">
    <property type="match status" value="1"/>
</dbReference>
<evidence type="ECO:0000259" key="4">
    <source>
        <dbReference type="Pfam" id="PF19335"/>
    </source>
</evidence>
<dbReference type="Pfam" id="PF25919">
    <property type="entry name" value="BSH_CusB"/>
    <property type="match status" value="1"/>
</dbReference>
<accession>A0A5P1RB81</accession>
<feature type="region of interest" description="Disordered" evidence="3">
    <location>
        <begin position="395"/>
        <end position="415"/>
    </location>
</feature>
<comment type="similarity">
    <text evidence="1">Belongs to the membrane fusion protein (MFP) (TC 8.A.1) family.</text>
</comment>
<dbReference type="Pfam" id="PF25869">
    <property type="entry name" value="3HB_CusB"/>
    <property type="match status" value="1"/>
</dbReference>
<dbReference type="GO" id="GO:0022857">
    <property type="term" value="F:transmembrane transporter activity"/>
    <property type="evidence" value="ECO:0007669"/>
    <property type="project" value="InterPro"/>
</dbReference>
<dbReference type="OrthoDB" id="9806939at2"/>
<gene>
    <name evidence="9" type="ORF">F0U83_07375</name>
</gene>
<dbReference type="InterPro" id="IPR058790">
    <property type="entry name" value="BSH_CusB"/>
</dbReference>
<dbReference type="FunFam" id="2.40.30.170:FF:000010">
    <property type="entry name" value="Efflux RND transporter periplasmic adaptor subunit"/>
    <property type="match status" value="1"/>
</dbReference>
<dbReference type="Gene3D" id="2.40.30.170">
    <property type="match status" value="1"/>
</dbReference>
<feature type="domain" description="CusB-like three alpha-helical bundle" evidence="5">
    <location>
        <begin position="164"/>
        <end position="211"/>
    </location>
</feature>
<dbReference type="AlphaFoldDB" id="A0A5P1RB81"/>
<dbReference type="InterPro" id="IPR021647">
    <property type="entry name" value="CusF_Ec"/>
</dbReference>
<feature type="domain" description="CusB-like beta-barrel" evidence="7">
    <location>
        <begin position="249"/>
        <end position="324"/>
    </location>
</feature>
<dbReference type="PANTHER" id="PTHR30097">
    <property type="entry name" value="CATION EFFLUX SYSTEM PROTEIN CUSB"/>
    <property type="match status" value="1"/>
</dbReference>
<feature type="domain" description="Heavy metal binding" evidence="4">
    <location>
        <begin position="47"/>
        <end position="73"/>
    </location>
</feature>
<dbReference type="InterPro" id="IPR045800">
    <property type="entry name" value="HMBD"/>
</dbReference>
<feature type="domain" description="CusB-like barrel-sandwich hybrid" evidence="6">
    <location>
        <begin position="127"/>
        <end position="244"/>
    </location>
</feature>
<organism evidence="9 10">
    <name type="scientific">Neptunomonas concharum</name>
    <dbReference type="NCBI Taxonomy" id="1031538"/>
    <lineage>
        <taxon>Bacteria</taxon>
        <taxon>Pseudomonadati</taxon>
        <taxon>Pseudomonadota</taxon>
        <taxon>Gammaproteobacteria</taxon>
        <taxon>Oceanospirillales</taxon>
        <taxon>Oceanospirillaceae</taxon>
        <taxon>Neptunomonas</taxon>
    </lineage>
</organism>
<evidence type="ECO:0000259" key="5">
    <source>
        <dbReference type="Pfam" id="PF25869"/>
    </source>
</evidence>
<evidence type="ECO:0000259" key="6">
    <source>
        <dbReference type="Pfam" id="PF25919"/>
    </source>
</evidence>